<feature type="binding site" evidence="2">
    <location>
        <position position="110"/>
    </location>
    <ligand>
        <name>prephenate</name>
        <dbReference type="ChEBI" id="CHEBI:29934"/>
    </ligand>
</feature>
<dbReference type="Pfam" id="PF07736">
    <property type="entry name" value="CM_1"/>
    <property type="match status" value="1"/>
</dbReference>
<dbReference type="AlphaFoldDB" id="A0A6J4VR07"/>
<dbReference type="PANTHER" id="PTHR21164">
    <property type="entry name" value="CHORISMATE MUTASE"/>
    <property type="match status" value="1"/>
</dbReference>
<dbReference type="CDD" id="cd02185">
    <property type="entry name" value="AroH"/>
    <property type="match status" value="1"/>
</dbReference>
<organism evidence="4">
    <name type="scientific">uncultured Thermomicrobiales bacterium</name>
    <dbReference type="NCBI Taxonomy" id="1645740"/>
    <lineage>
        <taxon>Bacteria</taxon>
        <taxon>Pseudomonadati</taxon>
        <taxon>Thermomicrobiota</taxon>
        <taxon>Thermomicrobia</taxon>
        <taxon>Thermomicrobiales</taxon>
        <taxon>environmental samples</taxon>
    </lineage>
</organism>
<dbReference type="Gene3D" id="3.30.1330.40">
    <property type="entry name" value="RutC-like"/>
    <property type="match status" value="1"/>
</dbReference>
<dbReference type="InterPro" id="IPR008243">
    <property type="entry name" value="Chorismate_mutase_AroH"/>
</dbReference>
<dbReference type="PROSITE" id="PS51167">
    <property type="entry name" value="CHORISMATE_MUT_1"/>
    <property type="match status" value="1"/>
</dbReference>
<dbReference type="EC" id="5.4.99.5" evidence="1 3"/>
<protein>
    <recommendedName>
        <fullName evidence="1 3">chorismate mutase</fullName>
        <ecNumber evidence="1 3">5.4.99.5</ecNumber>
    </recommendedName>
</protein>
<dbReference type="EMBL" id="CADCWN010000314">
    <property type="protein sequence ID" value="CAA9586640.1"/>
    <property type="molecule type" value="Genomic_DNA"/>
</dbReference>
<proteinExistence type="predicted"/>
<comment type="catalytic activity">
    <reaction evidence="3">
        <text>chorismate = prephenate</text>
        <dbReference type="Rhea" id="RHEA:13897"/>
        <dbReference type="ChEBI" id="CHEBI:29748"/>
        <dbReference type="ChEBI" id="CHEBI:29934"/>
        <dbReference type="EC" id="5.4.99.5"/>
    </reaction>
</comment>
<dbReference type="GO" id="GO:0046417">
    <property type="term" value="P:chorismate metabolic process"/>
    <property type="evidence" value="ECO:0007669"/>
    <property type="project" value="TreeGrafter"/>
</dbReference>
<accession>A0A6J4VR07</accession>
<dbReference type="InterPro" id="IPR035959">
    <property type="entry name" value="RutC-like_sf"/>
</dbReference>
<dbReference type="PIRSF" id="PIRSF005965">
    <property type="entry name" value="Chor_mut_AroH"/>
    <property type="match status" value="1"/>
</dbReference>
<keyword evidence="2 3" id="KW-0028">Amino-acid biosynthesis</keyword>
<evidence type="ECO:0000256" key="3">
    <source>
        <dbReference type="PROSITE-ProRule" id="PRU00514"/>
    </source>
</evidence>
<sequence>MGEVLCRGVRGATTVETNTAEAIVAATGELLRTMIEANAIEQERVASVLFTTTMDLNAAFPAVAARELGWTDIALLNAHEMAVPGALTRCIRILLHLNTDRTAKEIRHIYLREAKKLRPDLAMQAGGWSEALER</sequence>
<name>A0A6J4VR07_9BACT</name>
<reference evidence="4" key="1">
    <citation type="submission" date="2020-02" db="EMBL/GenBank/DDBJ databases">
        <authorList>
            <person name="Meier V. D."/>
        </authorList>
    </citation>
    <scope>NUCLEOTIDE SEQUENCE</scope>
    <source>
        <strain evidence="4">AVDCRST_MAG18</strain>
    </source>
</reference>
<feature type="binding site" evidence="2">
    <location>
        <position position="10"/>
    </location>
    <ligand>
        <name>prephenate</name>
        <dbReference type="ChEBI" id="CHEBI:29934"/>
    </ligand>
</feature>
<dbReference type="SUPFAM" id="SSF55298">
    <property type="entry name" value="YjgF-like"/>
    <property type="match status" value="1"/>
</dbReference>
<dbReference type="GO" id="GO:0009073">
    <property type="term" value="P:aromatic amino acid family biosynthetic process"/>
    <property type="evidence" value="ECO:0007669"/>
    <property type="project" value="UniProtKB-UniRule"/>
</dbReference>
<evidence type="ECO:0000256" key="2">
    <source>
        <dbReference type="PIRSR" id="PIRSR005965-1"/>
    </source>
</evidence>
<dbReference type="NCBIfam" id="TIGR01796">
    <property type="entry name" value="CM_mono_aroH"/>
    <property type="match status" value="1"/>
</dbReference>
<gene>
    <name evidence="4" type="ORF">AVDCRST_MAG18-3948</name>
</gene>
<keyword evidence="3 4" id="KW-0413">Isomerase</keyword>
<evidence type="ECO:0000256" key="1">
    <source>
        <dbReference type="NCBIfam" id="TIGR01796"/>
    </source>
</evidence>
<dbReference type="GO" id="GO:0004106">
    <property type="term" value="F:chorismate mutase activity"/>
    <property type="evidence" value="ECO:0007669"/>
    <property type="project" value="UniProtKB-UniRule"/>
</dbReference>
<dbReference type="PANTHER" id="PTHR21164:SF0">
    <property type="entry name" value="CHORISMATE MUTASE AROH"/>
    <property type="match status" value="1"/>
</dbReference>
<feature type="binding site" evidence="2">
    <location>
        <position position="92"/>
    </location>
    <ligand>
        <name>prephenate</name>
        <dbReference type="ChEBI" id="CHEBI:29934"/>
    </ligand>
</feature>
<dbReference type="GO" id="GO:0008652">
    <property type="term" value="P:amino acid biosynthetic process"/>
    <property type="evidence" value="ECO:0007669"/>
    <property type="project" value="UniProtKB-UniRule"/>
</dbReference>
<keyword evidence="2 3" id="KW-0057">Aromatic amino acid biosynthesis</keyword>
<evidence type="ECO:0000313" key="4">
    <source>
        <dbReference type="EMBL" id="CAA9586640.1"/>
    </source>
</evidence>